<organism evidence="1 2">
    <name type="scientific">Dendrothele bispora (strain CBS 962.96)</name>
    <dbReference type="NCBI Taxonomy" id="1314807"/>
    <lineage>
        <taxon>Eukaryota</taxon>
        <taxon>Fungi</taxon>
        <taxon>Dikarya</taxon>
        <taxon>Basidiomycota</taxon>
        <taxon>Agaricomycotina</taxon>
        <taxon>Agaricomycetes</taxon>
        <taxon>Agaricomycetidae</taxon>
        <taxon>Agaricales</taxon>
        <taxon>Agaricales incertae sedis</taxon>
        <taxon>Dendrothele</taxon>
    </lineage>
</organism>
<reference evidence="1 2" key="1">
    <citation type="journal article" date="2019" name="Nat. Ecol. Evol.">
        <title>Megaphylogeny resolves global patterns of mushroom evolution.</title>
        <authorList>
            <person name="Varga T."/>
            <person name="Krizsan K."/>
            <person name="Foldi C."/>
            <person name="Dima B."/>
            <person name="Sanchez-Garcia M."/>
            <person name="Sanchez-Ramirez S."/>
            <person name="Szollosi G.J."/>
            <person name="Szarkandi J.G."/>
            <person name="Papp V."/>
            <person name="Albert L."/>
            <person name="Andreopoulos W."/>
            <person name="Angelini C."/>
            <person name="Antonin V."/>
            <person name="Barry K.W."/>
            <person name="Bougher N.L."/>
            <person name="Buchanan P."/>
            <person name="Buyck B."/>
            <person name="Bense V."/>
            <person name="Catcheside P."/>
            <person name="Chovatia M."/>
            <person name="Cooper J."/>
            <person name="Damon W."/>
            <person name="Desjardin D."/>
            <person name="Finy P."/>
            <person name="Geml J."/>
            <person name="Haridas S."/>
            <person name="Hughes K."/>
            <person name="Justo A."/>
            <person name="Karasinski D."/>
            <person name="Kautmanova I."/>
            <person name="Kiss B."/>
            <person name="Kocsube S."/>
            <person name="Kotiranta H."/>
            <person name="LaButti K.M."/>
            <person name="Lechner B.E."/>
            <person name="Liimatainen K."/>
            <person name="Lipzen A."/>
            <person name="Lukacs Z."/>
            <person name="Mihaltcheva S."/>
            <person name="Morgado L.N."/>
            <person name="Niskanen T."/>
            <person name="Noordeloos M.E."/>
            <person name="Ohm R.A."/>
            <person name="Ortiz-Santana B."/>
            <person name="Ovrebo C."/>
            <person name="Racz N."/>
            <person name="Riley R."/>
            <person name="Savchenko A."/>
            <person name="Shiryaev A."/>
            <person name="Soop K."/>
            <person name="Spirin V."/>
            <person name="Szebenyi C."/>
            <person name="Tomsovsky M."/>
            <person name="Tulloss R.E."/>
            <person name="Uehling J."/>
            <person name="Grigoriev I.V."/>
            <person name="Vagvolgyi C."/>
            <person name="Papp T."/>
            <person name="Martin F.M."/>
            <person name="Miettinen O."/>
            <person name="Hibbett D.S."/>
            <person name="Nagy L.G."/>
        </authorList>
    </citation>
    <scope>NUCLEOTIDE SEQUENCE [LARGE SCALE GENOMIC DNA]</scope>
    <source>
        <strain evidence="1 2">CBS 962.96</strain>
    </source>
</reference>
<protein>
    <submittedName>
        <fullName evidence="1">Uncharacterized protein</fullName>
    </submittedName>
</protein>
<proteinExistence type="predicted"/>
<dbReference type="AlphaFoldDB" id="A0A4S8LHV9"/>
<name>A0A4S8LHV9_DENBC</name>
<gene>
    <name evidence="1" type="ORF">K435DRAFT_866085</name>
</gene>
<dbReference type="Proteomes" id="UP000297245">
    <property type="component" value="Unassembled WGS sequence"/>
</dbReference>
<evidence type="ECO:0000313" key="2">
    <source>
        <dbReference type="Proteomes" id="UP000297245"/>
    </source>
</evidence>
<sequence length="127" mass="14876">MPAEHTDLVCKPCPKSSLYKKLDKKARTQKERDFKDALKTSAVKLDKKEKRQNLTLADWLLIIQAECVKYFAKHGEEALFFNQTMLSCHLNKTSWKKDQDLLKNDAPNVLRVLKWRRLFGTGVRAWK</sequence>
<dbReference type="EMBL" id="ML179401">
    <property type="protein sequence ID" value="THU88659.1"/>
    <property type="molecule type" value="Genomic_DNA"/>
</dbReference>
<accession>A0A4S8LHV9</accession>
<keyword evidence="2" id="KW-1185">Reference proteome</keyword>
<evidence type="ECO:0000313" key="1">
    <source>
        <dbReference type="EMBL" id="THU88659.1"/>
    </source>
</evidence>
<dbReference type="OrthoDB" id="3180757at2759"/>